<reference evidence="2" key="1">
    <citation type="journal article" date="2020" name="Nat. Commun.">
        <title>Genome sequence of the cluster root forming white lupin.</title>
        <authorList>
            <person name="Hufnagel B."/>
            <person name="Marques A."/>
            <person name="Soriano A."/>
            <person name="Marques L."/>
            <person name="Divol F."/>
            <person name="Doumas P."/>
            <person name="Sallet E."/>
            <person name="Mancinotti D."/>
            <person name="Carrere S."/>
            <person name="Marande W."/>
            <person name="Arribat S."/>
            <person name="Keller J."/>
            <person name="Huneau C."/>
            <person name="Blein T."/>
            <person name="Aime D."/>
            <person name="Laguerre M."/>
            <person name="Taylor J."/>
            <person name="Schubert V."/>
            <person name="Nelson M."/>
            <person name="Geu-Flores F."/>
            <person name="Crespi M."/>
            <person name="Gallardo-Guerrero K."/>
            <person name="Delaux P.-M."/>
            <person name="Salse J."/>
            <person name="Berges H."/>
            <person name="Guyot R."/>
            <person name="Gouzy J."/>
            <person name="Peret B."/>
        </authorList>
    </citation>
    <scope>NUCLEOTIDE SEQUENCE [LARGE SCALE GENOMIC DNA]</scope>
    <source>
        <strain evidence="2">cv. Amiga</strain>
    </source>
</reference>
<sequence length="54" mass="6020">MCKESDAFGPIVHFPCHSDSDCQKSYGPACKRCINTFCCPPPTFDKIHIQASKE</sequence>
<evidence type="ECO:0000313" key="2">
    <source>
        <dbReference type="Proteomes" id="UP000447434"/>
    </source>
</evidence>
<gene>
    <name evidence="1" type="ORF">Lalb_Chr21g0305921</name>
</gene>
<protein>
    <submittedName>
        <fullName evidence="1">Uncharacterized protein</fullName>
    </submittedName>
</protein>
<organism evidence="1 2">
    <name type="scientific">Lupinus albus</name>
    <name type="common">White lupine</name>
    <name type="synonym">Lupinus termis</name>
    <dbReference type="NCBI Taxonomy" id="3870"/>
    <lineage>
        <taxon>Eukaryota</taxon>
        <taxon>Viridiplantae</taxon>
        <taxon>Streptophyta</taxon>
        <taxon>Embryophyta</taxon>
        <taxon>Tracheophyta</taxon>
        <taxon>Spermatophyta</taxon>
        <taxon>Magnoliopsida</taxon>
        <taxon>eudicotyledons</taxon>
        <taxon>Gunneridae</taxon>
        <taxon>Pentapetalae</taxon>
        <taxon>rosids</taxon>
        <taxon>fabids</taxon>
        <taxon>Fabales</taxon>
        <taxon>Fabaceae</taxon>
        <taxon>Papilionoideae</taxon>
        <taxon>50 kb inversion clade</taxon>
        <taxon>genistoids sensu lato</taxon>
        <taxon>core genistoids</taxon>
        <taxon>Genisteae</taxon>
        <taxon>Lupinus</taxon>
    </lineage>
</organism>
<dbReference type="EMBL" id="WOCE01000021">
    <property type="protein sequence ID" value="KAE9589143.1"/>
    <property type="molecule type" value="Genomic_DNA"/>
</dbReference>
<keyword evidence="2" id="KW-1185">Reference proteome</keyword>
<dbReference type="AlphaFoldDB" id="A0A6A4NAX6"/>
<comment type="caution">
    <text evidence="1">The sequence shown here is derived from an EMBL/GenBank/DDBJ whole genome shotgun (WGS) entry which is preliminary data.</text>
</comment>
<evidence type="ECO:0000313" key="1">
    <source>
        <dbReference type="EMBL" id="KAE9589143.1"/>
    </source>
</evidence>
<name>A0A6A4NAX6_LUPAL</name>
<proteinExistence type="predicted"/>
<accession>A0A6A4NAX6</accession>
<dbReference type="Proteomes" id="UP000447434">
    <property type="component" value="Chromosome 21"/>
</dbReference>